<organism evidence="1 2">
    <name type="scientific">Cuscuta campestris</name>
    <dbReference type="NCBI Taxonomy" id="132261"/>
    <lineage>
        <taxon>Eukaryota</taxon>
        <taxon>Viridiplantae</taxon>
        <taxon>Streptophyta</taxon>
        <taxon>Embryophyta</taxon>
        <taxon>Tracheophyta</taxon>
        <taxon>Spermatophyta</taxon>
        <taxon>Magnoliopsida</taxon>
        <taxon>eudicotyledons</taxon>
        <taxon>Gunneridae</taxon>
        <taxon>Pentapetalae</taxon>
        <taxon>asterids</taxon>
        <taxon>lamiids</taxon>
        <taxon>Solanales</taxon>
        <taxon>Convolvulaceae</taxon>
        <taxon>Cuscuteae</taxon>
        <taxon>Cuscuta</taxon>
        <taxon>Cuscuta subgen. Grammica</taxon>
        <taxon>Cuscuta sect. Cleistogrammica</taxon>
    </lineage>
</organism>
<name>A0A484NQZ2_9ASTE</name>
<dbReference type="EMBL" id="OOIL02006805">
    <property type="protein sequence ID" value="VFR02345.1"/>
    <property type="molecule type" value="Genomic_DNA"/>
</dbReference>
<accession>A0A484NQZ2</accession>
<evidence type="ECO:0000313" key="2">
    <source>
        <dbReference type="Proteomes" id="UP000595140"/>
    </source>
</evidence>
<gene>
    <name evidence="1" type="ORF">CCAM_LOCUS44120</name>
</gene>
<protein>
    <submittedName>
        <fullName evidence="1">Uncharacterized protein</fullName>
    </submittedName>
</protein>
<sequence length="80" mass="9516">MPDINLARSRHGFLHLPQQDEREHHQFRLLNVSSQGCIRTDEYMKNKTTLIRINSVNLEGEIYMVKQKINNFFSKINETK</sequence>
<keyword evidence="2" id="KW-1185">Reference proteome</keyword>
<evidence type="ECO:0000313" key="1">
    <source>
        <dbReference type="EMBL" id="VFR02345.1"/>
    </source>
</evidence>
<dbReference type="Proteomes" id="UP000595140">
    <property type="component" value="Unassembled WGS sequence"/>
</dbReference>
<reference evidence="1 2" key="1">
    <citation type="submission" date="2018-04" db="EMBL/GenBank/DDBJ databases">
        <authorList>
            <person name="Vogel A."/>
        </authorList>
    </citation>
    <scope>NUCLEOTIDE SEQUENCE [LARGE SCALE GENOMIC DNA]</scope>
</reference>
<proteinExistence type="predicted"/>
<dbReference type="AlphaFoldDB" id="A0A484NQZ2"/>